<evidence type="ECO:0000256" key="8">
    <source>
        <dbReference type="ARBA" id="ARBA00022490"/>
    </source>
</evidence>
<organism evidence="21 22">
    <name type="scientific">Adineta ricciae</name>
    <name type="common">Rotifer</name>
    <dbReference type="NCBI Taxonomy" id="249248"/>
    <lineage>
        <taxon>Eukaryota</taxon>
        <taxon>Metazoa</taxon>
        <taxon>Spiralia</taxon>
        <taxon>Gnathifera</taxon>
        <taxon>Rotifera</taxon>
        <taxon>Eurotatoria</taxon>
        <taxon>Bdelloidea</taxon>
        <taxon>Adinetida</taxon>
        <taxon>Adinetidae</taxon>
        <taxon>Adineta</taxon>
    </lineage>
</organism>
<comment type="function">
    <text evidence="3">Multifunctional enzyme acting as 1,4-alpha-D-glucan:1,4-alpha-D-glucan 4-alpha-D-glycosyltransferase and amylo-1,6-glucosidase in glycogen degradation.</text>
</comment>
<dbReference type="EMBL" id="CAJNOJ010000500">
    <property type="protein sequence ID" value="CAF1469251.1"/>
    <property type="molecule type" value="Genomic_DNA"/>
</dbReference>
<evidence type="ECO:0000259" key="19">
    <source>
        <dbReference type="Pfam" id="PF14701"/>
    </source>
</evidence>
<dbReference type="InterPro" id="IPR017853">
    <property type="entry name" value="GH"/>
</dbReference>
<dbReference type="Pfam" id="PF14699">
    <property type="entry name" value="hGDE_N"/>
    <property type="match status" value="1"/>
</dbReference>
<evidence type="ECO:0000259" key="17">
    <source>
        <dbReference type="Pfam" id="PF06202"/>
    </source>
</evidence>
<protein>
    <recommendedName>
        <fullName evidence="7">Glycogen debranching enzyme</fullName>
        <ecNumber evidence="5">2.4.1.25</ecNumber>
        <ecNumber evidence="6">3.2.1.33</ecNumber>
    </recommendedName>
    <alternativeName>
        <fullName evidence="16">Glycogen debrancher</fullName>
    </alternativeName>
</protein>
<keyword evidence="8" id="KW-0963">Cytoplasm</keyword>
<keyword evidence="11" id="KW-0378">Hydrolase</keyword>
<dbReference type="GO" id="GO:0004134">
    <property type="term" value="F:4-alpha-glucanotransferase activity"/>
    <property type="evidence" value="ECO:0007669"/>
    <property type="project" value="UniProtKB-EC"/>
</dbReference>
<dbReference type="NCBIfam" id="TIGR01531">
    <property type="entry name" value="glyc_debranch"/>
    <property type="match status" value="1"/>
</dbReference>
<dbReference type="Pfam" id="PF14702">
    <property type="entry name" value="hGDE_central"/>
    <property type="match status" value="1"/>
</dbReference>
<dbReference type="PANTHER" id="PTHR10569">
    <property type="entry name" value="GLYCOGEN DEBRANCHING ENZYME"/>
    <property type="match status" value="1"/>
</dbReference>
<evidence type="ECO:0000256" key="6">
    <source>
        <dbReference type="ARBA" id="ARBA00012778"/>
    </source>
</evidence>
<comment type="caution">
    <text evidence="21">The sequence shown here is derived from an EMBL/GenBank/DDBJ whole genome shotgun (WGS) entry which is preliminary data.</text>
</comment>
<proteinExistence type="inferred from homology"/>
<evidence type="ECO:0000259" key="18">
    <source>
        <dbReference type="Pfam" id="PF14699"/>
    </source>
</evidence>
<evidence type="ECO:0000256" key="3">
    <source>
        <dbReference type="ARBA" id="ARBA00003530"/>
    </source>
</evidence>
<evidence type="ECO:0000256" key="15">
    <source>
        <dbReference type="ARBA" id="ARBA00025780"/>
    </source>
</evidence>
<dbReference type="InterPro" id="IPR006421">
    <property type="entry name" value="Glycogen_debranch_met"/>
</dbReference>
<dbReference type="InterPro" id="IPR029436">
    <property type="entry name" value="AGL_euk_N"/>
</dbReference>
<evidence type="ECO:0000256" key="9">
    <source>
        <dbReference type="ARBA" id="ARBA00022676"/>
    </source>
</evidence>
<feature type="domain" description="Glycogen debranching enzyme central" evidence="20">
    <location>
        <begin position="689"/>
        <end position="954"/>
    </location>
</feature>
<evidence type="ECO:0000256" key="14">
    <source>
        <dbReference type="ARBA" id="ARBA00023295"/>
    </source>
</evidence>
<dbReference type="SUPFAM" id="SSF48208">
    <property type="entry name" value="Six-hairpin glycosidases"/>
    <property type="match status" value="1"/>
</dbReference>
<gene>
    <name evidence="21" type="ORF">EDS130_LOCUS40679</name>
</gene>
<dbReference type="Pfam" id="PF06202">
    <property type="entry name" value="GDE_C"/>
    <property type="match status" value="1"/>
</dbReference>
<dbReference type="Gene3D" id="3.20.20.80">
    <property type="entry name" value="Glycosidases"/>
    <property type="match status" value="2"/>
</dbReference>
<dbReference type="InterPro" id="IPR008928">
    <property type="entry name" value="6-hairpin_glycosidase_sf"/>
</dbReference>
<dbReference type="SUPFAM" id="SSF51445">
    <property type="entry name" value="(Trans)glycosidases"/>
    <property type="match status" value="1"/>
</dbReference>
<dbReference type="PANTHER" id="PTHR10569:SF2">
    <property type="entry name" value="GLYCOGEN DEBRANCHING ENZYME"/>
    <property type="match status" value="1"/>
</dbReference>
<evidence type="ECO:0000256" key="11">
    <source>
        <dbReference type="ARBA" id="ARBA00022801"/>
    </source>
</evidence>
<evidence type="ECO:0000256" key="12">
    <source>
        <dbReference type="ARBA" id="ARBA00023056"/>
    </source>
</evidence>
<feature type="domain" description="Eukaryotic glycogen debranching enzyme N-terminal" evidence="18">
    <location>
        <begin position="37"/>
        <end position="111"/>
    </location>
</feature>
<dbReference type="EC" id="2.4.1.25" evidence="5"/>
<dbReference type="GO" id="GO:0005978">
    <property type="term" value="P:glycogen biosynthetic process"/>
    <property type="evidence" value="ECO:0007669"/>
    <property type="project" value="UniProtKB-KW"/>
</dbReference>
<comment type="catalytic activity">
    <reaction evidence="2">
        <text>Hydrolysis of (1-&gt;6)-alpha-D-glucosidic branch linkages in glycogen phosphorylase limit dextrin.</text>
        <dbReference type="EC" id="3.2.1.33"/>
    </reaction>
</comment>
<evidence type="ECO:0000256" key="1">
    <source>
        <dbReference type="ARBA" id="ARBA00000439"/>
    </source>
</evidence>
<name>A0A815QWF8_ADIRI</name>
<dbReference type="InterPro" id="IPR010401">
    <property type="entry name" value="AGL/Gdb1"/>
</dbReference>
<keyword evidence="10" id="KW-0808">Transferase</keyword>
<evidence type="ECO:0000259" key="20">
    <source>
        <dbReference type="Pfam" id="PF14702"/>
    </source>
</evidence>
<reference evidence="21" key="1">
    <citation type="submission" date="2021-02" db="EMBL/GenBank/DDBJ databases">
        <authorList>
            <person name="Nowell W R."/>
        </authorList>
    </citation>
    <scope>NUCLEOTIDE SEQUENCE</scope>
</reference>
<keyword evidence="13" id="KW-0511">Multifunctional enzyme</keyword>
<feature type="domain" description="Glycogen debranching enzyme glucanotransferase" evidence="19">
    <location>
        <begin position="116"/>
        <end position="546"/>
    </location>
</feature>
<evidence type="ECO:0000256" key="5">
    <source>
        <dbReference type="ARBA" id="ARBA00012560"/>
    </source>
</evidence>
<evidence type="ECO:0000256" key="7">
    <source>
        <dbReference type="ARBA" id="ARBA00020723"/>
    </source>
</evidence>
<dbReference type="EC" id="3.2.1.33" evidence="6"/>
<dbReference type="Pfam" id="PF14701">
    <property type="entry name" value="hDGE_amylase"/>
    <property type="match status" value="1"/>
</dbReference>
<dbReference type="InterPro" id="IPR032792">
    <property type="entry name" value="AGL_glucanoTrfase"/>
</dbReference>
<dbReference type="OrthoDB" id="10248904at2759"/>
<sequence>MNKVKEKIFVLILKENEDKSEELFRLEKNSIIQISLSSCLSYKNVRFFTNYPLNESFHRNKYSELKWINTDRDILLDCSKSGSFHYYFTIDGSKENRNGQGYFHICPQLIVSTEILNENSLTCQTILSKCLGRYCEWMSRLEVSYHSGYNLIHFTPIQILSKISNSSYSIKDHHQINPIFQCSFEQIEKLVENLFQKWKIFSITDLVYNHVANDCQLIDDYPQITYNLVNSPYLRPAVLLDSILIQLTRDISQNQLLSKGISSNLQQDHLELIRNYLLNEQIPKYRLWEFYIVDIDEIVKEFREFLSKESFCSEKSSNEKLEIDHGKYYRLKSSIDFQLAKKIYYYQRSNVDKTEELIGISCEQFKSDLIQINENIRNDLNKKLERAIDNCIKSCFYRFFAYDGPKYKQISFPSIPFVSNYFSYPNQEFPHPDEINRLIENDLEYQMKIMAHNGWVMNDDPRRNFAEEGQDVYLCRDLIPWCDLIKLRFGNRREQCPEILYSYMKEYTRLIAKTFHGCRLDNCHSTPIWFAQEMMDYAREIKPNFYINAELFTGNISIDNYFINQIGIDSIVRESYRAFNPYELGEMISTISQSNPIGSFIQLNVLPLKSRKSSYLFYDQTHDNPSLIERRSVEDLLPRSACVTMTNSSIGSNRGYDELIPHYIDVVHETRFYAKWGYKHQQINEKTALISIRKALNHLHVDLSQQGFTQLMVDQLSNSVLLITRHNPENHQSVLLIAHTSFYQSNDKWEYISSLTIDGIINEILFEGILHHPQEKESVKDFQKSKEYLNGLEKTKIYFKEKVFLEESRCIRLTSPNSPDYTGYRTIEFTDEFAPGSIIALQISLLPQISQSISNLKELCKQFENPTSEFCQIMKQLTLVDLQRILYRSSNEEQADGNGFDVYFIPDYGQLNYCGLQGLMSILEKIRLQNSLRHPLILNLKQGNWLMEYIVNRLKIYSNTKQLAQWFENAFFYIKTLTRVMIPVYFDLIITKSYLIFLEYGWSLMTPFISQSSTLIRSLAQTSIQLISIVPDARLPLLSLNLRQPKPKQEIDQQTMETIQLCPSLAAGLPHFSNGIWRNWGRDTFISLRGLLLLTGRYEEARYLILSYGACLRHGLIPNLLADGKTARYNARDAVWWWLFSISNYTKMVPNGHEILSDVVSRFYPTDDSPLQSIGLHEQSLFDVIQEVLIRHVQSIRFRERGAGSWLDPNMTNEGFQNHIGIDLQTGFIFGGNQWNCGTWMDKMGSSEKAKNKGHPATPRDGSAIELIALSRSILDWLIQMNQQGFYPYKSVETNSNSMENIEISFQKWIQLIDENFEKYFWIDQTNSSKYVHRKQIYKDSINSTFQWTDFQLRPNFLIAAVVAPQMFEKTHIWLALQQVEQILLGKYGIKTLDPNDYNYIGDYDNDDDSNDYKRAHGFNYHNGPEWLWLTGYYIRAKLYWAKQQNDPLIIEQTKKHIEEILCSHKELILSNDWKGLPELTNADGKLCSHSCSVQAWSSATLLEALYDLTQT</sequence>
<keyword evidence="14" id="KW-0326">Glycosidase</keyword>
<evidence type="ECO:0000313" key="22">
    <source>
        <dbReference type="Proteomes" id="UP000663852"/>
    </source>
</evidence>
<dbReference type="GO" id="GO:0005980">
    <property type="term" value="P:glycogen catabolic process"/>
    <property type="evidence" value="ECO:0007669"/>
    <property type="project" value="InterPro"/>
</dbReference>
<evidence type="ECO:0000256" key="13">
    <source>
        <dbReference type="ARBA" id="ARBA00023268"/>
    </source>
</evidence>
<evidence type="ECO:0000256" key="16">
    <source>
        <dbReference type="ARBA" id="ARBA00031477"/>
    </source>
</evidence>
<comment type="subcellular location">
    <subcellularLocation>
        <location evidence="4">Cytoplasm</location>
    </subcellularLocation>
</comment>
<dbReference type="InterPro" id="IPR032790">
    <property type="entry name" value="GDE_C"/>
</dbReference>
<evidence type="ECO:0000313" key="21">
    <source>
        <dbReference type="EMBL" id="CAF1469251.1"/>
    </source>
</evidence>
<dbReference type="GO" id="GO:0005737">
    <property type="term" value="C:cytoplasm"/>
    <property type="evidence" value="ECO:0007669"/>
    <property type="project" value="UniProtKB-SubCell"/>
</dbReference>
<comment type="similarity">
    <text evidence="15">Belongs to the glycogen debranching enzyme family.</text>
</comment>
<comment type="catalytic activity">
    <reaction evidence="1">
        <text>Transfers a segment of a (1-&gt;4)-alpha-D-glucan to a new position in an acceptor, which may be glucose or a (1-&gt;4)-alpha-D-glucan.</text>
        <dbReference type="EC" id="2.4.1.25"/>
    </reaction>
</comment>
<feature type="domain" description="Glycogen debranching enzyme C-terminal" evidence="17">
    <location>
        <begin position="1060"/>
        <end position="1504"/>
    </location>
</feature>
<evidence type="ECO:0000256" key="2">
    <source>
        <dbReference type="ARBA" id="ARBA00000927"/>
    </source>
</evidence>
<evidence type="ECO:0000256" key="10">
    <source>
        <dbReference type="ARBA" id="ARBA00022679"/>
    </source>
</evidence>
<accession>A0A815QWF8</accession>
<keyword evidence="9" id="KW-0328">Glycosyltransferase</keyword>
<dbReference type="Proteomes" id="UP000663852">
    <property type="component" value="Unassembled WGS sequence"/>
</dbReference>
<evidence type="ECO:0000256" key="4">
    <source>
        <dbReference type="ARBA" id="ARBA00004496"/>
    </source>
</evidence>
<dbReference type="GO" id="GO:0004135">
    <property type="term" value="F:amylo-alpha-1,6-glucosidase activity"/>
    <property type="evidence" value="ECO:0007669"/>
    <property type="project" value="UniProtKB-EC"/>
</dbReference>
<keyword evidence="12" id="KW-0320">Glycogen biosynthesis</keyword>
<dbReference type="InterPro" id="IPR032788">
    <property type="entry name" value="AGL_central"/>
</dbReference>